<reference evidence="1" key="1">
    <citation type="submission" date="2021-02" db="EMBL/GenBank/DDBJ databases">
        <authorList>
            <person name="Dougan E. K."/>
            <person name="Rhodes N."/>
            <person name="Thang M."/>
            <person name="Chan C."/>
        </authorList>
    </citation>
    <scope>NUCLEOTIDE SEQUENCE</scope>
</reference>
<protein>
    <submittedName>
        <fullName evidence="1">Uncharacterized protein</fullName>
    </submittedName>
</protein>
<proteinExistence type="predicted"/>
<comment type="caution">
    <text evidence="1">The sequence shown here is derived from an EMBL/GenBank/DDBJ whole genome shotgun (WGS) entry which is preliminary data.</text>
</comment>
<name>A0A813LW52_POLGL</name>
<dbReference type="Proteomes" id="UP000626109">
    <property type="component" value="Unassembled WGS sequence"/>
</dbReference>
<sequence>MIQVTLLDSSIDSLGNSPCRQPLLPVLAGHSPSAGVVSVDRYREDGRDWRKLQANEIARQLMACSLPVLKFVKPVKGVDLRGSVTAAAMAPPLQRRQGIMAAVATGLLQALKEGSYWAPGFDVPNAVECTGVLAPMSRISPLPDLDRDCDKSRMPELSCSSSSHPLDVCQKLALHEEQHRVALVQFTATGEPSSSLLDFGRYQEHEAKLLLQTTFLQALQEMHRHLHVDPAEALQTQGCRDCFTKAGNLIHTSD</sequence>
<organism evidence="1 2">
    <name type="scientific">Polarella glacialis</name>
    <name type="common">Dinoflagellate</name>
    <dbReference type="NCBI Taxonomy" id="89957"/>
    <lineage>
        <taxon>Eukaryota</taxon>
        <taxon>Sar</taxon>
        <taxon>Alveolata</taxon>
        <taxon>Dinophyceae</taxon>
        <taxon>Suessiales</taxon>
        <taxon>Suessiaceae</taxon>
        <taxon>Polarella</taxon>
    </lineage>
</organism>
<dbReference type="AlphaFoldDB" id="A0A813LW52"/>
<feature type="non-terminal residue" evidence="1">
    <location>
        <position position="254"/>
    </location>
</feature>
<accession>A0A813LW52</accession>
<evidence type="ECO:0000313" key="1">
    <source>
        <dbReference type="EMBL" id="CAE8739599.1"/>
    </source>
</evidence>
<evidence type="ECO:0000313" key="2">
    <source>
        <dbReference type="Proteomes" id="UP000626109"/>
    </source>
</evidence>
<gene>
    <name evidence="1" type="ORF">PGLA2088_LOCUS49683</name>
</gene>
<dbReference type="EMBL" id="CAJNNW010037124">
    <property type="protein sequence ID" value="CAE8739599.1"/>
    <property type="molecule type" value="Genomic_DNA"/>
</dbReference>